<dbReference type="EMBL" id="JAOYFB010000036">
    <property type="protein sequence ID" value="KAK4018415.1"/>
    <property type="molecule type" value="Genomic_DNA"/>
</dbReference>
<accession>A0ABR0A0F5</accession>
<proteinExistence type="predicted"/>
<evidence type="ECO:0008006" key="3">
    <source>
        <dbReference type="Google" id="ProtNLM"/>
    </source>
</evidence>
<name>A0ABR0A0F5_9CRUS</name>
<dbReference type="SUPFAM" id="SSF57625">
    <property type="entry name" value="Invertebrate chitin-binding proteins"/>
    <property type="match status" value="1"/>
</dbReference>
<dbReference type="Proteomes" id="UP001234178">
    <property type="component" value="Unassembled WGS sequence"/>
</dbReference>
<reference evidence="1 2" key="1">
    <citation type="journal article" date="2023" name="Nucleic Acids Res.">
        <title>The hologenome of Daphnia magna reveals possible DNA methylation and microbiome-mediated evolution of the host genome.</title>
        <authorList>
            <person name="Chaturvedi A."/>
            <person name="Li X."/>
            <person name="Dhandapani V."/>
            <person name="Marshall H."/>
            <person name="Kissane S."/>
            <person name="Cuenca-Cambronero M."/>
            <person name="Asole G."/>
            <person name="Calvet F."/>
            <person name="Ruiz-Romero M."/>
            <person name="Marangio P."/>
            <person name="Guigo R."/>
            <person name="Rago D."/>
            <person name="Mirbahai L."/>
            <person name="Eastwood N."/>
            <person name="Colbourne J.K."/>
            <person name="Zhou J."/>
            <person name="Mallon E."/>
            <person name="Orsini L."/>
        </authorList>
    </citation>
    <scope>NUCLEOTIDE SEQUENCE [LARGE SCALE GENOMIC DNA]</scope>
    <source>
        <strain evidence="1">LRV0_1</strain>
    </source>
</reference>
<keyword evidence="2" id="KW-1185">Reference proteome</keyword>
<evidence type="ECO:0000313" key="2">
    <source>
        <dbReference type="Proteomes" id="UP001234178"/>
    </source>
</evidence>
<sequence length="78" mass="8926">MLLLHGIRLYHFCDAYGHRINYMCVSGTAFNQRYGFCDKIHNFDCKEAIKWYFSQPYVNAPAPSGPFVLPGPVSIKLP</sequence>
<evidence type="ECO:0000313" key="1">
    <source>
        <dbReference type="EMBL" id="KAK4018415.1"/>
    </source>
</evidence>
<protein>
    <recommendedName>
        <fullName evidence="3">Chitin-binding type-2 domain-containing protein</fullName>
    </recommendedName>
</protein>
<organism evidence="1 2">
    <name type="scientific">Daphnia magna</name>
    <dbReference type="NCBI Taxonomy" id="35525"/>
    <lineage>
        <taxon>Eukaryota</taxon>
        <taxon>Metazoa</taxon>
        <taxon>Ecdysozoa</taxon>
        <taxon>Arthropoda</taxon>
        <taxon>Crustacea</taxon>
        <taxon>Branchiopoda</taxon>
        <taxon>Diplostraca</taxon>
        <taxon>Cladocera</taxon>
        <taxon>Anomopoda</taxon>
        <taxon>Daphniidae</taxon>
        <taxon>Daphnia</taxon>
    </lineage>
</organism>
<comment type="caution">
    <text evidence="1">The sequence shown here is derived from an EMBL/GenBank/DDBJ whole genome shotgun (WGS) entry which is preliminary data.</text>
</comment>
<gene>
    <name evidence="1" type="ORF">OUZ56_000471</name>
</gene>
<dbReference type="InterPro" id="IPR036508">
    <property type="entry name" value="Chitin-bd_dom_sf"/>
</dbReference>